<dbReference type="HOGENOM" id="CLU_077876_1_0_6"/>
<dbReference type="KEGG" id="cbd:CBUD_1075"/>
<proteinExistence type="predicted"/>
<reference evidence="1 2" key="1">
    <citation type="journal article" date="2009" name="Infect. Immun.">
        <title>Comparative genomics reveal extensive transposon-mediated genomic plasticity and diversity among potential effector proteins within the genus Coxiella.</title>
        <authorList>
            <person name="Beare P.A."/>
            <person name="Unsworth N."/>
            <person name="Andoh M."/>
            <person name="Voth D.E."/>
            <person name="Omsland A."/>
            <person name="Gilk S.D."/>
            <person name="Williams K.P."/>
            <person name="Sobral B.W."/>
            <person name="Kupko J.J.III."/>
            <person name="Porcella S.F."/>
            <person name="Samuel J.E."/>
            <person name="Heinzen R.A."/>
        </authorList>
    </citation>
    <scope>NUCLEOTIDE SEQUENCE [LARGE SCALE GENOMIC DNA]</scope>
    <source>
        <strain evidence="1 2">Dugway 5J108-111</strain>
    </source>
</reference>
<name>A9KCF1_COXBN</name>
<protein>
    <submittedName>
        <fullName evidence="1">Hypothetical cytosolic protein</fullName>
    </submittedName>
</protein>
<dbReference type="Proteomes" id="UP000008555">
    <property type="component" value="Chromosome"/>
</dbReference>
<evidence type="ECO:0000313" key="2">
    <source>
        <dbReference type="Proteomes" id="UP000008555"/>
    </source>
</evidence>
<gene>
    <name evidence="1" type="ordered locus">CBUD_1075</name>
</gene>
<dbReference type="AlphaFoldDB" id="A9KCF1"/>
<dbReference type="EMBL" id="CP000733">
    <property type="protein sequence ID" value="ABS76990.1"/>
    <property type="molecule type" value="Genomic_DNA"/>
</dbReference>
<sequence length="230" mass="26694">MITTTKTSLIPSWVHSFEDYRAMFDLTDIELDRKILDYPASVSSFNAEMVKAGHDKVISADPHYDLEPMDMSKHVDNVIQRLATQLHQYANRIHTEREKTLEDILTVWNQYAQIFVTDYSQGRLENRYQVAHLPHLPFADFQFELALCADLVFRNETASPQLAITELCRVAHEVRIFPLLDEQGKVSDKLGPLMLTLQEKNYGIEVREVPYKLQRGNNAMLRLWARECVL</sequence>
<dbReference type="RefSeq" id="WP_011996898.1">
    <property type="nucleotide sequence ID" value="NC_009727.1"/>
</dbReference>
<evidence type="ECO:0000313" key="1">
    <source>
        <dbReference type="EMBL" id="ABS76990.1"/>
    </source>
</evidence>
<accession>A9KCF1</accession>
<organism evidence="1 2">
    <name type="scientific">Coxiella burnetii (strain Dugway 5J108-111)</name>
    <dbReference type="NCBI Taxonomy" id="434922"/>
    <lineage>
        <taxon>Bacteria</taxon>
        <taxon>Pseudomonadati</taxon>
        <taxon>Pseudomonadota</taxon>
        <taxon>Gammaproteobacteria</taxon>
        <taxon>Legionellales</taxon>
        <taxon>Coxiellaceae</taxon>
        <taxon>Coxiella</taxon>
    </lineage>
</organism>